<feature type="non-terminal residue" evidence="2">
    <location>
        <position position="34"/>
    </location>
</feature>
<sequence>MRRRFTPQMPSGPLLDIGDLAVLLLIAAILYLGV</sequence>
<keyword evidence="1" id="KW-0472">Membrane</keyword>
<comment type="caution">
    <text evidence="2">The sequence shown here is derived from an EMBL/GenBank/DDBJ whole genome shotgun (WGS) entry which is preliminary data.</text>
</comment>
<dbReference type="AlphaFoldDB" id="X1CSR3"/>
<dbReference type="EMBL" id="BART01029795">
    <property type="protein sequence ID" value="GAH10842.1"/>
    <property type="molecule type" value="Genomic_DNA"/>
</dbReference>
<accession>X1CSR3</accession>
<keyword evidence="1" id="KW-1133">Transmembrane helix</keyword>
<evidence type="ECO:0000256" key="1">
    <source>
        <dbReference type="SAM" id="Phobius"/>
    </source>
</evidence>
<keyword evidence="1" id="KW-0812">Transmembrane</keyword>
<feature type="transmembrane region" description="Helical" evidence="1">
    <location>
        <begin position="12"/>
        <end position="32"/>
    </location>
</feature>
<evidence type="ECO:0000313" key="2">
    <source>
        <dbReference type="EMBL" id="GAH10842.1"/>
    </source>
</evidence>
<protein>
    <submittedName>
        <fullName evidence="2">Uncharacterized protein</fullName>
    </submittedName>
</protein>
<proteinExistence type="predicted"/>
<organism evidence="2">
    <name type="scientific">marine sediment metagenome</name>
    <dbReference type="NCBI Taxonomy" id="412755"/>
    <lineage>
        <taxon>unclassified sequences</taxon>
        <taxon>metagenomes</taxon>
        <taxon>ecological metagenomes</taxon>
    </lineage>
</organism>
<gene>
    <name evidence="2" type="ORF">S01H4_52195</name>
</gene>
<name>X1CSR3_9ZZZZ</name>
<reference evidence="2" key="1">
    <citation type="journal article" date="2014" name="Front. Microbiol.">
        <title>High frequency of phylogenetically diverse reductive dehalogenase-homologous genes in deep subseafloor sedimentary metagenomes.</title>
        <authorList>
            <person name="Kawai M."/>
            <person name="Futagami T."/>
            <person name="Toyoda A."/>
            <person name="Takaki Y."/>
            <person name="Nishi S."/>
            <person name="Hori S."/>
            <person name="Arai W."/>
            <person name="Tsubouchi T."/>
            <person name="Morono Y."/>
            <person name="Uchiyama I."/>
            <person name="Ito T."/>
            <person name="Fujiyama A."/>
            <person name="Inagaki F."/>
            <person name="Takami H."/>
        </authorList>
    </citation>
    <scope>NUCLEOTIDE SEQUENCE</scope>
    <source>
        <strain evidence="2">Expedition CK06-06</strain>
    </source>
</reference>